<dbReference type="Pfam" id="PF13302">
    <property type="entry name" value="Acetyltransf_3"/>
    <property type="match status" value="1"/>
</dbReference>
<dbReference type="RefSeq" id="WP_236339626.1">
    <property type="nucleotide sequence ID" value="NZ_CAKMMF010000005.1"/>
</dbReference>
<reference evidence="2" key="1">
    <citation type="submission" date="2022-01" db="EMBL/GenBank/DDBJ databases">
        <authorList>
            <person name="Criscuolo A."/>
        </authorList>
    </citation>
    <scope>NUCLEOTIDE SEQUENCE</scope>
    <source>
        <strain evidence="2">CIP111893</strain>
    </source>
</reference>
<dbReference type="PROSITE" id="PS51186">
    <property type="entry name" value="GNAT"/>
    <property type="match status" value="2"/>
</dbReference>
<name>A0ABN8G3S3_9BACL</name>
<dbReference type="InterPro" id="IPR051531">
    <property type="entry name" value="N-acetyltransferase"/>
</dbReference>
<dbReference type="EMBL" id="CAKMMF010000005">
    <property type="protein sequence ID" value="CAH1199238.1"/>
    <property type="molecule type" value="Genomic_DNA"/>
</dbReference>
<evidence type="ECO:0000313" key="2">
    <source>
        <dbReference type="EMBL" id="CAH1199238.1"/>
    </source>
</evidence>
<dbReference type="Gene3D" id="3.40.630.30">
    <property type="match status" value="2"/>
</dbReference>
<dbReference type="InterPro" id="IPR016181">
    <property type="entry name" value="Acyl_CoA_acyltransferase"/>
</dbReference>
<accession>A0ABN8G3S3</accession>
<dbReference type="SUPFAM" id="SSF55729">
    <property type="entry name" value="Acyl-CoA N-acyltransferases (Nat)"/>
    <property type="match status" value="2"/>
</dbReference>
<dbReference type="Proteomes" id="UP000838686">
    <property type="component" value="Unassembled WGS sequence"/>
</dbReference>
<sequence length="505" mass="58250">MSNQFTIDAASIRLRRFSQHDYDALYELTRQPEITDLLPDWRMTEEQLTEFLSFIITSYEKFDPEDVRVLLAVEHKEEARLIGWCGVFPNDMLDPSVREVAYAISNNYRNRGYTTSAVRALVSYLLENTELHQIVAIAKLCNPASRRVLEKAGFRHIHQVKLSDQDNYDYFEIRSRECGTMARADMLDIRRAAVDDAEVLMEIAVRAFDAEMTKWLQEGETPDSNLRPPSYDSIAMHSYTIREMFSYVIVFEGRTIGGASINYAGRRHARLDKIFIDPIYQGRGIGSKVMFLLEGEFPLVEVWKLETSGRQVSNHHFYEKAGFTRTYESESEFGYEKRRKAVSSTTSDKIETKQIEMVQSRIVKQNLSHAEFEECSMQEIDYYGIHMEHCRYSNSSLRGSQFTDCNMSDVKFTNINFTHALLADLRLSNSEIGLVSLDGVHFHDTNLGAERNPILFERCDLSGSQIRSCNLSNVNIQLCEMSGMRINDIPIEELLTAYYRRAAKR</sequence>
<dbReference type="Pfam" id="PF13599">
    <property type="entry name" value="Pentapeptide_4"/>
    <property type="match status" value="1"/>
</dbReference>
<gene>
    <name evidence="2" type="ORF">PAECIP111893_01273</name>
</gene>
<evidence type="ECO:0000259" key="1">
    <source>
        <dbReference type="PROSITE" id="PS51186"/>
    </source>
</evidence>
<evidence type="ECO:0000313" key="3">
    <source>
        <dbReference type="Proteomes" id="UP000838686"/>
    </source>
</evidence>
<dbReference type="InterPro" id="IPR000182">
    <property type="entry name" value="GNAT_dom"/>
</dbReference>
<feature type="domain" description="N-acetyltransferase" evidence="1">
    <location>
        <begin position="12"/>
        <end position="177"/>
    </location>
</feature>
<dbReference type="Gene3D" id="2.160.20.80">
    <property type="entry name" value="E3 ubiquitin-protein ligase SopA"/>
    <property type="match status" value="1"/>
</dbReference>
<dbReference type="PANTHER" id="PTHR43792">
    <property type="entry name" value="GNAT FAMILY, PUTATIVE (AFU_ORTHOLOGUE AFUA_3G00765)-RELATED-RELATED"/>
    <property type="match status" value="1"/>
</dbReference>
<feature type="domain" description="N-acetyltransferase" evidence="1">
    <location>
        <begin position="187"/>
        <end position="342"/>
    </location>
</feature>
<organism evidence="2 3">
    <name type="scientific">Paenibacillus plantiphilus</name>
    <dbReference type="NCBI Taxonomy" id="2905650"/>
    <lineage>
        <taxon>Bacteria</taxon>
        <taxon>Bacillati</taxon>
        <taxon>Bacillota</taxon>
        <taxon>Bacilli</taxon>
        <taxon>Bacillales</taxon>
        <taxon>Paenibacillaceae</taxon>
        <taxon>Paenibacillus</taxon>
    </lineage>
</organism>
<dbReference type="Pfam" id="PF00583">
    <property type="entry name" value="Acetyltransf_1"/>
    <property type="match status" value="1"/>
</dbReference>
<dbReference type="CDD" id="cd04301">
    <property type="entry name" value="NAT_SF"/>
    <property type="match status" value="1"/>
</dbReference>
<dbReference type="InterPro" id="IPR001646">
    <property type="entry name" value="5peptide_repeat"/>
</dbReference>
<protein>
    <recommendedName>
        <fullName evidence="1">N-acetyltransferase domain-containing protein</fullName>
    </recommendedName>
</protein>
<keyword evidence="3" id="KW-1185">Reference proteome</keyword>
<comment type="caution">
    <text evidence="2">The sequence shown here is derived from an EMBL/GenBank/DDBJ whole genome shotgun (WGS) entry which is preliminary data.</text>
</comment>
<dbReference type="SUPFAM" id="SSF141571">
    <property type="entry name" value="Pentapeptide repeat-like"/>
    <property type="match status" value="1"/>
</dbReference>
<proteinExistence type="predicted"/>